<feature type="chain" id="PRO_5044836428" description="Tetraspanin" evidence="8">
    <location>
        <begin position="19"/>
        <end position="182"/>
    </location>
</feature>
<dbReference type="InterPro" id="IPR000301">
    <property type="entry name" value="Tetraspanin_animals"/>
</dbReference>
<dbReference type="PRINTS" id="PR00259">
    <property type="entry name" value="TMFOUR"/>
</dbReference>
<dbReference type="AlphaFoldDB" id="A0ABD2MTR5"/>
<evidence type="ECO:0000256" key="7">
    <source>
        <dbReference type="RuleBase" id="RU361218"/>
    </source>
</evidence>
<evidence type="ECO:0000256" key="4">
    <source>
        <dbReference type="ARBA" id="ARBA00022989"/>
    </source>
</evidence>
<dbReference type="GO" id="GO:0016020">
    <property type="term" value="C:membrane"/>
    <property type="evidence" value="ECO:0007669"/>
    <property type="project" value="UniProtKB-SubCell"/>
</dbReference>
<dbReference type="EMBL" id="JABFTP020000021">
    <property type="protein sequence ID" value="KAL3269811.1"/>
    <property type="molecule type" value="Genomic_DNA"/>
</dbReference>
<feature type="signal peptide" evidence="8">
    <location>
        <begin position="1"/>
        <end position="18"/>
    </location>
</feature>
<feature type="transmembrane region" description="Helical" evidence="7">
    <location>
        <begin position="147"/>
        <end position="173"/>
    </location>
</feature>
<comment type="subcellular location">
    <subcellularLocation>
        <location evidence="1 7">Membrane</location>
        <topology evidence="1 7">Multi-pass membrane protein</topology>
    </subcellularLocation>
</comment>
<dbReference type="InterPro" id="IPR018499">
    <property type="entry name" value="Tetraspanin/Peripherin"/>
</dbReference>
<feature type="transmembrane region" description="Helical" evidence="7">
    <location>
        <begin position="28"/>
        <end position="51"/>
    </location>
</feature>
<proteinExistence type="inferred from homology"/>
<dbReference type="PANTHER" id="PTHR19282">
    <property type="entry name" value="TETRASPANIN"/>
    <property type="match status" value="1"/>
</dbReference>
<name>A0ABD2MTR5_9CUCU</name>
<gene>
    <name evidence="9" type="ORF">HHI36_008869</name>
</gene>
<comment type="similarity">
    <text evidence="2 7">Belongs to the tetraspanin (TM4SF) family.</text>
</comment>
<keyword evidence="8" id="KW-0732">Signal</keyword>
<keyword evidence="6" id="KW-1015">Disulfide bond</keyword>
<evidence type="ECO:0000256" key="5">
    <source>
        <dbReference type="ARBA" id="ARBA00023136"/>
    </source>
</evidence>
<dbReference type="PIRSF" id="PIRSF002419">
    <property type="entry name" value="Tetraspanin"/>
    <property type="match status" value="1"/>
</dbReference>
<dbReference type="PANTHER" id="PTHR19282:SF273">
    <property type="entry name" value="TETRASPANIN"/>
    <property type="match status" value="1"/>
</dbReference>
<feature type="disulfide bond" evidence="6">
    <location>
        <begin position="86"/>
        <end position="103"/>
    </location>
</feature>
<evidence type="ECO:0000256" key="1">
    <source>
        <dbReference type="ARBA" id="ARBA00004141"/>
    </source>
</evidence>
<dbReference type="Pfam" id="PF00335">
    <property type="entry name" value="Tetraspanin"/>
    <property type="match status" value="1"/>
</dbReference>
<reference evidence="9 10" key="1">
    <citation type="journal article" date="2021" name="BMC Biol.">
        <title>Horizontally acquired antibacterial genes associated with adaptive radiation of ladybird beetles.</title>
        <authorList>
            <person name="Li H.S."/>
            <person name="Tang X.F."/>
            <person name="Huang Y.H."/>
            <person name="Xu Z.Y."/>
            <person name="Chen M.L."/>
            <person name="Du X.Y."/>
            <person name="Qiu B.Y."/>
            <person name="Chen P.T."/>
            <person name="Zhang W."/>
            <person name="Slipinski A."/>
            <person name="Escalona H.E."/>
            <person name="Waterhouse R.M."/>
            <person name="Zwick A."/>
            <person name="Pang H."/>
        </authorList>
    </citation>
    <scope>NUCLEOTIDE SEQUENCE [LARGE SCALE GENOMIC DNA]</scope>
    <source>
        <strain evidence="9">SYSU2018</strain>
    </source>
</reference>
<evidence type="ECO:0000256" key="6">
    <source>
        <dbReference type="PIRSR" id="PIRSR002419-1"/>
    </source>
</evidence>
<accession>A0ABD2MTR5</accession>
<dbReference type="Gene3D" id="1.10.1450.10">
    <property type="entry name" value="Tetraspanin"/>
    <property type="match status" value="1"/>
</dbReference>
<keyword evidence="10" id="KW-1185">Reference proteome</keyword>
<dbReference type="Proteomes" id="UP001516400">
    <property type="component" value="Unassembled WGS sequence"/>
</dbReference>
<dbReference type="InterPro" id="IPR008952">
    <property type="entry name" value="Tetraspanin_EC2_sf"/>
</dbReference>
<evidence type="ECO:0000256" key="8">
    <source>
        <dbReference type="SAM" id="SignalP"/>
    </source>
</evidence>
<evidence type="ECO:0000256" key="3">
    <source>
        <dbReference type="ARBA" id="ARBA00022692"/>
    </source>
</evidence>
<sequence>MIVVGALIFLIASMGCLGAIRESYCLLMTFAVCLVVIFLIEIGVGTASAVYQDNFIRGLNETVKGYEMNADDRNSWDTLHRELKCCGINGPDTWQGQQVPVSCCHENDESKTLTTSTYCQDRAQGKFIYSEGCLDKLKAEINANSKILIGVGIGIAFVEVAGIFLSCWLACIIKKKIETNEN</sequence>
<evidence type="ECO:0000313" key="10">
    <source>
        <dbReference type="Proteomes" id="UP001516400"/>
    </source>
</evidence>
<evidence type="ECO:0000256" key="2">
    <source>
        <dbReference type="ARBA" id="ARBA00006840"/>
    </source>
</evidence>
<keyword evidence="5 7" id="KW-0472">Membrane</keyword>
<comment type="caution">
    <text evidence="9">The sequence shown here is derived from an EMBL/GenBank/DDBJ whole genome shotgun (WGS) entry which is preliminary data.</text>
</comment>
<keyword evidence="3 7" id="KW-0812">Transmembrane</keyword>
<keyword evidence="4 7" id="KW-1133">Transmembrane helix</keyword>
<comment type="caution">
    <text evidence="7">Lacks conserved residue(s) required for the propagation of feature annotation.</text>
</comment>
<protein>
    <recommendedName>
        <fullName evidence="7">Tetraspanin</fullName>
    </recommendedName>
</protein>
<evidence type="ECO:0000313" key="9">
    <source>
        <dbReference type="EMBL" id="KAL3269811.1"/>
    </source>
</evidence>
<dbReference type="SUPFAM" id="SSF48652">
    <property type="entry name" value="Tetraspanin"/>
    <property type="match status" value="1"/>
</dbReference>
<organism evidence="9 10">
    <name type="scientific">Cryptolaemus montrouzieri</name>
    <dbReference type="NCBI Taxonomy" id="559131"/>
    <lineage>
        <taxon>Eukaryota</taxon>
        <taxon>Metazoa</taxon>
        <taxon>Ecdysozoa</taxon>
        <taxon>Arthropoda</taxon>
        <taxon>Hexapoda</taxon>
        <taxon>Insecta</taxon>
        <taxon>Pterygota</taxon>
        <taxon>Neoptera</taxon>
        <taxon>Endopterygota</taxon>
        <taxon>Coleoptera</taxon>
        <taxon>Polyphaga</taxon>
        <taxon>Cucujiformia</taxon>
        <taxon>Coccinelloidea</taxon>
        <taxon>Coccinellidae</taxon>
        <taxon>Scymninae</taxon>
        <taxon>Scymnini</taxon>
        <taxon>Cryptolaemus</taxon>
    </lineage>
</organism>
<dbReference type="CDD" id="cd03127">
    <property type="entry name" value="tetraspanin_LEL"/>
    <property type="match status" value="1"/>
</dbReference>